<name>A0A545VWQ0_9HYPO</name>
<dbReference type="OrthoDB" id="4500473at2759"/>
<dbReference type="EMBL" id="SPUK01000010">
    <property type="protein sequence ID" value="TQV94251.1"/>
    <property type="molecule type" value="Genomic_DNA"/>
</dbReference>
<dbReference type="AlphaFoldDB" id="A0A545VWQ0"/>
<dbReference type="Proteomes" id="UP000315783">
    <property type="component" value="Unassembled WGS sequence"/>
</dbReference>
<keyword evidence="3" id="KW-1185">Reference proteome</keyword>
<evidence type="ECO:0000313" key="3">
    <source>
        <dbReference type="Proteomes" id="UP000315783"/>
    </source>
</evidence>
<accession>A0A545VWQ0</accession>
<feature type="compositionally biased region" description="Acidic residues" evidence="1">
    <location>
        <begin position="284"/>
        <end position="305"/>
    </location>
</feature>
<sequence>MARKKVLLLAPTMRSAPTGPIALGNIIKDPLCPELPLTDTNSAAVKLLADKHQDVIETNVFNSDLRASSVSGGVVAKFLEGLAGFGLDLGGSQGQSANSSVKIDRLVTQSITPTMEEVRSVFNEPSVQAGIRNSFFRANVYMITSVQLAYGAEDFITAFRKKGTHFHLRADLSPALLPVKNGADGVLDASDSTIQKSTIDSSTPFVLAYRLREILYRRRRVETQREYVNGDLYDLDDSREEKPFHEDHDPESSVAELVLLDDEDANLAELWDMKPRQYMLIDSGGEESDADDDIGESESESEEDSGPAKLALEGDASERLT</sequence>
<gene>
    <name evidence="2" type="ORF">IF1G_07130</name>
</gene>
<feature type="compositionally biased region" description="Basic and acidic residues" evidence="1">
    <location>
        <begin position="239"/>
        <end position="251"/>
    </location>
</feature>
<protein>
    <submittedName>
        <fullName evidence="2">Uncharacterized protein</fullName>
    </submittedName>
</protein>
<feature type="region of interest" description="Disordered" evidence="1">
    <location>
        <begin position="232"/>
        <end position="252"/>
    </location>
</feature>
<reference evidence="2 3" key="1">
    <citation type="journal article" date="2019" name="Appl. Microbiol. Biotechnol.">
        <title>Genome sequence of Isaria javanica and comparative genome analysis insights into family S53 peptidase evolution in fungal entomopathogens.</title>
        <authorList>
            <person name="Lin R."/>
            <person name="Zhang X."/>
            <person name="Xin B."/>
            <person name="Zou M."/>
            <person name="Gao Y."/>
            <person name="Qin F."/>
            <person name="Hu Q."/>
            <person name="Xie B."/>
            <person name="Cheng X."/>
        </authorList>
    </citation>
    <scope>NUCLEOTIDE SEQUENCE [LARGE SCALE GENOMIC DNA]</scope>
    <source>
        <strain evidence="2 3">IJ1G</strain>
    </source>
</reference>
<feature type="region of interest" description="Disordered" evidence="1">
    <location>
        <begin position="279"/>
        <end position="321"/>
    </location>
</feature>
<evidence type="ECO:0000256" key="1">
    <source>
        <dbReference type="SAM" id="MobiDB-lite"/>
    </source>
</evidence>
<evidence type="ECO:0000313" key="2">
    <source>
        <dbReference type="EMBL" id="TQV94251.1"/>
    </source>
</evidence>
<proteinExistence type="predicted"/>
<organism evidence="2 3">
    <name type="scientific">Cordyceps javanica</name>
    <dbReference type="NCBI Taxonomy" id="43265"/>
    <lineage>
        <taxon>Eukaryota</taxon>
        <taxon>Fungi</taxon>
        <taxon>Dikarya</taxon>
        <taxon>Ascomycota</taxon>
        <taxon>Pezizomycotina</taxon>
        <taxon>Sordariomycetes</taxon>
        <taxon>Hypocreomycetidae</taxon>
        <taxon>Hypocreales</taxon>
        <taxon>Cordycipitaceae</taxon>
        <taxon>Cordyceps</taxon>
    </lineage>
</organism>
<comment type="caution">
    <text evidence="2">The sequence shown here is derived from an EMBL/GenBank/DDBJ whole genome shotgun (WGS) entry which is preliminary data.</text>
</comment>